<reference evidence="5 6" key="1">
    <citation type="submission" date="2013-11" db="EMBL/GenBank/DDBJ databases">
        <title>Opisthorchis viverrini - life in the bile duct.</title>
        <authorList>
            <person name="Young N.D."/>
            <person name="Nagarajan N."/>
            <person name="Lin S.J."/>
            <person name="Korhonen P.K."/>
            <person name="Jex A.R."/>
            <person name="Hall R.S."/>
            <person name="Safavi-Hemami H."/>
            <person name="Kaewkong W."/>
            <person name="Bertrand D."/>
            <person name="Gao S."/>
            <person name="Seet Q."/>
            <person name="Wongkham S."/>
            <person name="Teh B.T."/>
            <person name="Wongkham C."/>
            <person name="Intapan P.M."/>
            <person name="Maleewong W."/>
            <person name="Yang X."/>
            <person name="Hu M."/>
            <person name="Wang Z."/>
            <person name="Hofmann A."/>
            <person name="Sternberg P.W."/>
            <person name="Tan P."/>
            <person name="Wang J."/>
            <person name="Gasser R.B."/>
        </authorList>
    </citation>
    <scope>NUCLEOTIDE SEQUENCE [LARGE SCALE GENOMIC DNA]</scope>
</reference>
<dbReference type="RefSeq" id="XP_009169223.1">
    <property type="nucleotide sequence ID" value="XM_009170959.1"/>
</dbReference>
<keyword evidence="2" id="KW-0812">Transmembrane</keyword>
<dbReference type="PANTHER" id="PTHR22166">
    <property type="entry name" value="ENDOPLASMIC RETICULUM JUNCTION FORMATION PROTEIN LUNAPARK"/>
    <property type="match status" value="1"/>
</dbReference>
<protein>
    <recommendedName>
        <fullName evidence="2">Endoplasmic reticulum junction formation protein lunapark</fullName>
    </recommendedName>
</protein>
<evidence type="ECO:0000313" key="5">
    <source>
        <dbReference type="EMBL" id="KER27005.1"/>
    </source>
</evidence>
<dbReference type="CTD" id="20320020"/>
<feature type="region of interest" description="Disordered" evidence="3">
    <location>
        <begin position="153"/>
        <end position="229"/>
    </location>
</feature>
<organism evidence="5 6">
    <name type="scientific">Opisthorchis viverrini</name>
    <name type="common">Southeast Asian liver fluke</name>
    <dbReference type="NCBI Taxonomy" id="6198"/>
    <lineage>
        <taxon>Eukaryota</taxon>
        <taxon>Metazoa</taxon>
        <taxon>Spiralia</taxon>
        <taxon>Lophotrochozoa</taxon>
        <taxon>Platyhelminthes</taxon>
        <taxon>Trematoda</taxon>
        <taxon>Digenea</taxon>
        <taxon>Opisthorchiida</taxon>
        <taxon>Opisthorchiata</taxon>
        <taxon>Opisthorchiidae</taxon>
        <taxon>Opisthorchis</taxon>
    </lineage>
</organism>
<feature type="region of interest" description="Disordered" evidence="3">
    <location>
        <begin position="319"/>
        <end position="351"/>
    </location>
</feature>
<dbReference type="AlphaFoldDB" id="A0A074ZUD6"/>
<keyword evidence="2" id="KW-0256">Endoplasmic reticulum</keyword>
<comment type="domain">
    <text evidence="2">The C4-type zinc finger motif is necessary both for its ER three-way tubular junction localization and formation.</text>
</comment>
<dbReference type="PANTHER" id="PTHR22166:SF12">
    <property type="entry name" value="ENDOPLASMIC RETICULUM JUNCTION FORMATION PROTEIN LUNAPARK"/>
    <property type="match status" value="1"/>
</dbReference>
<feature type="compositionally biased region" description="Low complexity" evidence="3">
    <location>
        <begin position="323"/>
        <end position="333"/>
    </location>
</feature>
<comment type="function">
    <text evidence="2">Plays a role in determining ER morphology.</text>
</comment>
<keyword evidence="2" id="KW-0863">Zinc-finger</keyword>
<feature type="transmembrane region" description="Helical" evidence="2">
    <location>
        <begin position="44"/>
        <end position="64"/>
    </location>
</feature>
<feature type="domain" description="Lunapark zinc ribbon" evidence="4">
    <location>
        <begin position="243"/>
        <end position="292"/>
    </location>
</feature>
<dbReference type="Proteomes" id="UP000054324">
    <property type="component" value="Unassembled WGS sequence"/>
</dbReference>
<evidence type="ECO:0000256" key="1">
    <source>
        <dbReference type="ARBA" id="ARBA00009940"/>
    </source>
</evidence>
<feature type="compositionally biased region" description="Polar residues" evidence="3">
    <location>
        <begin position="213"/>
        <end position="226"/>
    </location>
</feature>
<evidence type="ECO:0000313" key="6">
    <source>
        <dbReference type="Proteomes" id="UP000054324"/>
    </source>
</evidence>
<comment type="subcellular location">
    <subcellularLocation>
        <location evidence="2">Endoplasmic reticulum membrane</location>
        <topology evidence="2">Multi-pass membrane protein</topology>
    </subcellularLocation>
</comment>
<comment type="similarity">
    <text evidence="1 2">Belongs to the lunapark family.</text>
</comment>
<dbReference type="InterPro" id="IPR019273">
    <property type="entry name" value="Lunapark_Znf"/>
</dbReference>
<dbReference type="GO" id="GO:1903373">
    <property type="term" value="P:positive regulation of endoplasmic reticulum tubular network organization"/>
    <property type="evidence" value="ECO:0007669"/>
    <property type="project" value="UniProtKB-UniRule"/>
</dbReference>
<evidence type="ECO:0000256" key="3">
    <source>
        <dbReference type="SAM" id="MobiDB-lite"/>
    </source>
</evidence>
<dbReference type="Pfam" id="PF10058">
    <property type="entry name" value="Zn_ribbon_10"/>
    <property type="match status" value="1"/>
</dbReference>
<name>A0A074ZUD6_OPIVI</name>
<dbReference type="GO" id="GO:0071788">
    <property type="term" value="P:endoplasmic reticulum tubular network maintenance"/>
    <property type="evidence" value="ECO:0007669"/>
    <property type="project" value="UniProtKB-UniRule"/>
</dbReference>
<dbReference type="GO" id="GO:0098826">
    <property type="term" value="C:endoplasmic reticulum tubular network membrane"/>
    <property type="evidence" value="ECO:0007669"/>
    <property type="project" value="UniProtKB-UniRule"/>
</dbReference>
<feature type="transmembrane region" description="Helical" evidence="2">
    <location>
        <begin position="76"/>
        <end position="96"/>
    </location>
</feature>
<keyword evidence="2" id="KW-0862">Zinc</keyword>
<dbReference type="KEGG" id="ovi:T265_05838"/>
<evidence type="ECO:0000259" key="4">
    <source>
        <dbReference type="Pfam" id="PF10058"/>
    </source>
</evidence>
<keyword evidence="6" id="KW-1185">Reference proteome</keyword>
<proteinExistence type="inferred from homology"/>
<sequence length="375" mass="42907">MASFLLRIFKRTPKSVLERLEELENEILNLESKRCSNIDSEKRFVFRLLLYSFIIFGVGFIVVYGYFWPSTQIGKLMLWTSVLIYPVLVSLLRWAFRTFFFRQVAKTDERLKLLREEKQRMLEEVMENEKFNKAQQILKRFDPLMFARLSAMEHTPQPQTPATVRKPMDTGTSVVRNRNQRGPDGDSMSHAPMTPLRRADVKAASSVDLKGSEQASAQVPAQQTAEKQPRLLRPILPRERSLFDRLVDALVGDGPDKRYALICRECASHNGMALQEEFEYLAFRCCYCSHFNPPRRPRLKPSIPPNIAPTPKLRSAFSCEQLSTSTPRSTTSTVEQLPARKRSPSLSESTVTLNSVTEVEEVFSDQTVTEPHSAS</sequence>
<accession>A0A074ZUD6</accession>
<keyword evidence="2" id="KW-1133">Transmembrane helix</keyword>
<dbReference type="OrthoDB" id="1725934at2759"/>
<gene>
    <name evidence="5" type="ORF">T265_05838</name>
</gene>
<dbReference type="EMBL" id="KL596733">
    <property type="protein sequence ID" value="KER27005.1"/>
    <property type="molecule type" value="Genomic_DNA"/>
</dbReference>
<dbReference type="GO" id="GO:0008270">
    <property type="term" value="F:zinc ion binding"/>
    <property type="evidence" value="ECO:0007669"/>
    <property type="project" value="UniProtKB-KW"/>
</dbReference>
<keyword evidence="2" id="KW-0479">Metal-binding</keyword>
<dbReference type="STRING" id="6198.A0A074ZUD6"/>
<dbReference type="InterPro" id="IPR040115">
    <property type="entry name" value="Lnp"/>
</dbReference>
<dbReference type="GeneID" id="20320020"/>
<evidence type="ECO:0000256" key="2">
    <source>
        <dbReference type="RuleBase" id="RU367073"/>
    </source>
</evidence>
<keyword evidence="2" id="KW-0472">Membrane</keyword>